<dbReference type="EMBL" id="KN846961">
    <property type="protein sequence ID" value="KIW63546.1"/>
    <property type="molecule type" value="Genomic_DNA"/>
</dbReference>
<keyword evidence="2" id="KW-1133">Transmembrane helix</keyword>
<name>A0A0D2CEP3_9EURO</name>
<reference evidence="3 4" key="1">
    <citation type="submission" date="2015-01" db="EMBL/GenBank/DDBJ databases">
        <title>The Genome Sequence of Capronia semiimmersa CBS27337.</title>
        <authorList>
            <consortium name="The Broad Institute Genomics Platform"/>
            <person name="Cuomo C."/>
            <person name="de Hoog S."/>
            <person name="Gorbushina A."/>
            <person name="Stielow B."/>
            <person name="Teixiera M."/>
            <person name="Abouelleil A."/>
            <person name="Chapman S.B."/>
            <person name="Priest M."/>
            <person name="Young S.K."/>
            <person name="Wortman J."/>
            <person name="Nusbaum C."/>
            <person name="Birren B."/>
        </authorList>
    </citation>
    <scope>NUCLEOTIDE SEQUENCE [LARGE SCALE GENOMIC DNA]</scope>
    <source>
        <strain evidence="3 4">CBS 27337</strain>
    </source>
</reference>
<accession>A0A0D2CEP3</accession>
<keyword evidence="2" id="KW-0472">Membrane</keyword>
<keyword evidence="2" id="KW-0812">Transmembrane</keyword>
<dbReference type="CDD" id="cd12087">
    <property type="entry name" value="TM_EGFR-like"/>
    <property type="match status" value="1"/>
</dbReference>
<gene>
    <name evidence="3" type="ORF">PV04_08539</name>
</gene>
<organism evidence="3 4">
    <name type="scientific">Phialophora macrospora</name>
    <dbReference type="NCBI Taxonomy" id="1851006"/>
    <lineage>
        <taxon>Eukaryota</taxon>
        <taxon>Fungi</taxon>
        <taxon>Dikarya</taxon>
        <taxon>Ascomycota</taxon>
        <taxon>Pezizomycotina</taxon>
        <taxon>Eurotiomycetes</taxon>
        <taxon>Chaetothyriomycetidae</taxon>
        <taxon>Chaetothyriales</taxon>
        <taxon>Herpotrichiellaceae</taxon>
        <taxon>Phialophora</taxon>
    </lineage>
</organism>
<dbReference type="Proteomes" id="UP000054266">
    <property type="component" value="Unassembled WGS sequence"/>
</dbReference>
<sequence length="125" mass="14409">MWRQLFKRDKCVNNAEVDTCDSYTSKFLTTGVPLLISLVLFIILATVLFFIVRRKRRQRHAQEAEKNRQIDDDIGDVEMVITGPRNPDATYKHWEDRGSSPGLELDNPFDQDSRAGTRDVSPAKR</sequence>
<evidence type="ECO:0000313" key="3">
    <source>
        <dbReference type="EMBL" id="KIW63546.1"/>
    </source>
</evidence>
<keyword evidence="4" id="KW-1185">Reference proteome</keyword>
<evidence type="ECO:0000313" key="4">
    <source>
        <dbReference type="Proteomes" id="UP000054266"/>
    </source>
</evidence>
<evidence type="ECO:0000256" key="2">
    <source>
        <dbReference type="SAM" id="Phobius"/>
    </source>
</evidence>
<evidence type="ECO:0000256" key="1">
    <source>
        <dbReference type="SAM" id="MobiDB-lite"/>
    </source>
</evidence>
<feature type="transmembrane region" description="Helical" evidence="2">
    <location>
        <begin position="32"/>
        <end position="52"/>
    </location>
</feature>
<feature type="region of interest" description="Disordered" evidence="1">
    <location>
        <begin position="75"/>
        <end position="125"/>
    </location>
</feature>
<proteinExistence type="predicted"/>
<protein>
    <submittedName>
        <fullName evidence="3">Uncharacterized protein</fullName>
    </submittedName>
</protein>
<dbReference type="AlphaFoldDB" id="A0A0D2CEP3"/>
<dbReference type="HOGENOM" id="CLU_162801_0_0_1"/>